<feature type="domain" description="Terpene synthase metal-binding" evidence="6">
    <location>
        <begin position="110"/>
        <end position="349"/>
    </location>
</feature>
<dbReference type="InterPro" id="IPR036965">
    <property type="entry name" value="Terpene_synth_N_sf"/>
</dbReference>
<dbReference type="FunFam" id="1.10.600.10:FF:000005">
    <property type="entry name" value="Ent-kaur-16-ene synthase, chloroplastic"/>
    <property type="match status" value="1"/>
</dbReference>
<dbReference type="GO" id="GO:0009507">
    <property type="term" value="C:chloroplast"/>
    <property type="evidence" value="ECO:0000318"/>
    <property type="project" value="GO_Central"/>
</dbReference>
<keyword evidence="4 7" id="KW-0456">Lyase</keyword>
<sequence>MIYQKEPVLEKLEAWTGSFLKQQMLTGAIQDQRLREEVDHVLKYHYHSLDFLERRWIIEQQKTDSVQLLKTSYRSLNDDNKNILALAIQDYNMCQSLYQEEYKDLERWVKDCRFDELKFARLLLLNCYYANTAILAAPELAEARISIAKNSVLATVIDDLFDVGGSQEELQNLIQLVERWGETSSIGFYSEHVEIIFSALENMIKELDAIAFKHHGRSVERHLVQIWNNLIKSMMKEAEWARGNVIPPLDEYMEAAYISSALGPICHITTYFLGTTLPEKVMAGPEICNLLKHVGLVGRLLNDLRSFKRECEEGKYNSIHLRVLHSQGTMTEEEAIDETKKDIEKYRKEMLRLVVQKKESSLPKPFRDFFWRFCNLLHYFYMDNDGYSNPKTKMANDAKAVLWEPITP</sequence>
<evidence type="ECO:0000256" key="1">
    <source>
        <dbReference type="ARBA" id="ARBA00001946"/>
    </source>
</evidence>
<dbReference type="GO" id="GO:0010333">
    <property type="term" value="F:terpene synthase activity"/>
    <property type="evidence" value="ECO:0000318"/>
    <property type="project" value="GO_Central"/>
</dbReference>
<dbReference type="GO" id="GO:0000287">
    <property type="term" value="F:magnesium ion binding"/>
    <property type="evidence" value="ECO:0000318"/>
    <property type="project" value="GO_Central"/>
</dbReference>
<name>B9T888_RICCO</name>
<keyword evidence="5" id="KW-0175">Coiled coil</keyword>
<dbReference type="EC" id="4.2.3.19" evidence="7"/>
<feature type="coiled-coil region" evidence="5">
    <location>
        <begin position="329"/>
        <end position="356"/>
    </location>
</feature>
<dbReference type="Gene3D" id="1.50.10.130">
    <property type="entry name" value="Terpene synthase, N-terminal domain"/>
    <property type="match status" value="1"/>
</dbReference>
<dbReference type="Gene3D" id="1.10.600.10">
    <property type="entry name" value="Farnesyl Diphosphate Synthase"/>
    <property type="match status" value="1"/>
</dbReference>
<dbReference type="AlphaFoldDB" id="B9T888"/>
<protein>
    <submittedName>
        <fullName evidence="7">Ent-kaurene synthase B, chloroplast, putative</fullName>
        <ecNumber evidence="7">4.2.3.19</ecNumber>
    </submittedName>
</protein>
<dbReference type="PANTHER" id="PTHR31739:SF3">
    <property type="entry name" value="ENT-KAUR-16-ENE SYNTHASE, CHLOROPLASTIC"/>
    <property type="match status" value="1"/>
</dbReference>
<dbReference type="GO" id="GO:0009899">
    <property type="term" value="F:ent-kaurene synthase activity"/>
    <property type="evidence" value="ECO:0007669"/>
    <property type="project" value="UniProtKB-EC"/>
</dbReference>
<evidence type="ECO:0000256" key="2">
    <source>
        <dbReference type="ARBA" id="ARBA00022723"/>
    </source>
</evidence>
<dbReference type="EMBL" id="EQ974958">
    <property type="protein sequence ID" value="EEF27928.1"/>
    <property type="molecule type" value="Genomic_DNA"/>
</dbReference>
<accession>B9T888</accession>
<evidence type="ECO:0000256" key="4">
    <source>
        <dbReference type="ARBA" id="ARBA00023239"/>
    </source>
</evidence>
<evidence type="ECO:0000256" key="3">
    <source>
        <dbReference type="ARBA" id="ARBA00022842"/>
    </source>
</evidence>
<dbReference type="eggNOG" id="ENOG502QVGX">
    <property type="taxonomic scope" value="Eukaryota"/>
</dbReference>
<evidence type="ECO:0000313" key="8">
    <source>
        <dbReference type="Proteomes" id="UP000008311"/>
    </source>
</evidence>
<dbReference type="Proteomes" id="UP000008311">
    <property type="component" value="Unassembled WGS sequence"/>
</dbReference>
<dbReference type="InterPro" id="IPR005630">
    <property type="entry name" value="Terpene_synthase_metal-bd"/>
</dbReference>
<evidence type="ECO:0000313" key="7">
    <source>
        <dbReference type="EMBL" id="EEF27928.1"/>
    </source>
</evidence>
<keyword evidence="8" id="KW-1185">Reference proteome</keyword>
<evidence type="ECO:0000256" key="5">
    <source>
        <dbReference type="SAM" id="Coils"/>
    </source>
</evidence>
<dbReference type="Pfam" id="PF03936">
    <property type="entry name" value="Terpene_synth_C"/>
    <property type="match status" value="1"/>
</dbReference>
<organism evidence="7 8">
    <name type="scientific">Ricinus communis</name>
    <name type="common">Castor bean</name>
    <dbReference type="NCBI Taxonomy" id="3988"/>
    <lineage>
        <taxon>Eukaryota</taxon>
        <taxon>Viridiplantae</taxon>
        <taxon>Streptophyta</taxon>
        <taxon>Embryophyta</taxon>
        <taxon>Tracheophyta</taxon>
        <taxon>Spermatophyta</taxon>
        <taxon>Magnoliopsida</taxon>
        <taxon>eudicotyledons</taxon>
        <taxon>Gunneridae</taxon>
        <taxon>Pentapetalae</taxon>
        <taxon>rosids</taxon>
        <taxon>fabids</taxon>
        <taxon>Malpighiales</taxon>
        <taxon>Euphorbiaceae</taxon>
        <taxon>Acalyphoideae</taxon>
        <taxon>Acalypheae</taxon>
        <taxon>Ricinus</taxon>
    </lineage>
</organism>
<dbReference type="GO" id="GO:0009686">
    <property type="term" value="P:gibberellin biosynthetic process"/>
    <property type="evidence" value="ECO:0000318"/>
    <property type="project" value="GO_Central"/>
</dbReference>
<keyword evidence="2" id="KW-0479">Metal-binding</keyword>
<dbReference type="PANTHER" id="PTHR31739">
    <property type="entry name" value="ENT-COPALYL DIPHOSPHATE SYNTHASE, CHLOROPLASTIC"/>
    <property type="match status" value="1"/>
</dbReference>
<keyword evidence="3" id="KW-0460">Magnesium</keyword>
<evidence type="ECO:0000259" key="6">
    <source>
        <dbReference type="Pfam" id="PF03936"/>
    </source>
</evidence>
<dbReference type="InterPro" id="IPR050148">
    <property type="entry name" value="Terpene_synthase-like"/>
</dbReference>
<reference evidence="8" key="1">
    <citation type="journal article" date="2010" name="Nat. Biotechnol.">
        <title>Draft genome sequence of the oilseed species Ricinus communis.</title>
        <authorList>
            <person name="Chan A.P."/>
            <person name="Crabtree J."/>
            <person name="Zhao Q."/>
            <person name="Lorenzi H."/>
            <person name="Orvis J."/>
            <person name="Puiu D."/>
            <person name="Melake-Berhan A."/>
            <person name="Jones K.M."/>
            <person name="Redman J."/>
            <person name="Chen G."/>
            <person name="Cahoon E.B."/>
            <person name="Gedil M."/>
            <person name="Stanke M."/>
            <person name="Haas B.J."/>
            <person name="Wortman J.R."/>
            <person name="Fraser-Liggett C.M."/>
            <person name="Ravel J."/>
            <person name="Rabinowicz P.D."/>
        </authorList>
    </citation>
    <scope>NUCLEOTIDE SEQUENCE [LARGE SCALE GENOMIC DNA]</scope>
    <source>
        <strain evidence="8">cv. Hale</strain>
    </source>
</reference>
<proteinExistence type="predicted"/>
<gene>
    <name evidence="7" type="ORF">RCOM_0063610</name>
</gene>
<dbReference type="SUPFAM" id="SSF48576">
    <property type="entry name" value="Terpenoid synthases"/>
    <property type="match status" value="1"/>
</dbReference>
<dbReference type="STRING" id="3988.B9T888"/>
<comment type="cofactor">
    <cofactor evidence="1">
        <name>Mg(2+)</name>
        <dbReference type="ChEBI" id="CHEBI:18420"/>
    </cofactor>
</comment>
<dbReference type="InterPro" id="IPR008949">
    <property type="entry name" value="Isoprenoid_synthase_dom_sf"/>
</dbReference>
<dbReference type="InParanoid" id="B9T888"/>